<sequence length="63" mass="6732">MKVDVDPSLCEAHGVCTTILPEVFDLDEDEVLQIRPGEVTPAEAPVAERAVASCPKGALRVSR</sequence>
<evidence type="ECO:0000256" key="7">
    <source>
        <dbReference type="ARBA" id="ARBA00023291"/>
    </source>
</evidence>
<dbReference type="EMBL" id="CP016793">
    <property type="protein sequence ID" value="ANZ41035.1"/>
    <property type="molecule type" value="Genomic_DNA"/>
</dbReference>
<dbReference type="SUPFAM" id="SSF54862">
    <property type="entry name" value="4Fe-4S ferredoxins"/>
    <property type="match status" value="1"/>
</dbReference>
<dbReference type="PANTHER" id="PTHR36923">
    <property type="entry name" value="FERREDOXIN"/>
    <property type="match status" value="1"/>
</dbReference>
<dbReference type="OrthoDB" id="3215002at2"/>
<dbReference type="Proteomes" id="UP000093053">
    <property type="component" value="Chromosome"/>
</dbReference>
<keyword evidence="9" id="KW-1185">Reference proteome</keyword>
<dbReference type="RefSeq" id="WP_065919372.1">
    <property type="nucleotide sequence ID" value="NZ_CP016793.1"/>
</dbReference>
<proteinExistence type="predicted"/>
<protein>
    <recommendedName>
        <fullName evidence="10">Ferredoxin</fullName>
    </recommendedName>
</protein>
<dbReference type="Pfam" id="PF13459">
    <property type="entry name" value="Fer4_15"/>
    <property type="match status" value="1"/>
</dbReference>
<name>A0A1B2HTL9_9PSEU</name>
<keyword evidence="6" id="KW-0411">Iron-sulfur</keyword>
<dbReference type="PANTHER" id="PTHR36923:SF3">
    <property type="entry name" value="FERREDOXIN"/>
    <property type="match status" value="1"/>
</dbReference>
<dbReference type="GO" id="GO:0051538">
    <property type="term" value="F:3 iron, 4 sulfur cluster binding"/>
    <property type="evidence" value="ECO:0007669"/>
    <property type="project" value="UniProtKB-KW"/>
</dbReference>
<dbReference type="GO" id="GO:0046872">
    <property type="term" value="F:metal ion binding"/>
    <property type="evidence" value="ECO:0007669"/>
    <property type="project" value="UniProtKB-KW"/>
</dbReference>
<organism evidence="8 9">
    <name type="scientific">Lentzea guizhouensis</name>
    <dbReference type="NCBI Taxonomy" id="1586287"/>
    <lineage>
        <taxon>Bacteria</taxon>
        <taxon>Bacillati</taxon>
        <taxon>Actinomycetota</taxon>
        <taxon>Actinomycetes</taxon>
        <taxon>Pseudonocardiales</taxon>
        <taxon>Pseudonocardiaceae</taxon>
        <taxon>Lentzea</taxon>
    </lineage>
</organism>
<dbReference type="AlphaFoldDB" id="A0A1B2HTL9"/>
<evidence type="ECO:0000313" key="9">
    <source>
        <dbReference type="Proteomes" id="UP000093053"/>
    </source>
</evidence>
<keyword evidence="4" id="KW-0249">Electron transport</keyword>
<dbReference type="KEGG" id="led:BBK82_38720"/>
<keyword evidence="7" id="KW-0003">3Fe-4S</keyword>
<evidence type="ECO:0000313" key="8">
    <source>
        <dbReference type="EMBL" id="ANZ41035.1"/>
    </source>
</evidence>
<dbReference type="STRING" id="1586287.BBK82_38720"/>
<evidence type="ECO:0000256" key="2">
    <source>
        <dbReference type="ARBA" id="ARBA00022448"/>
    </source>
</evidence>
<keyword evidence="2" id="KW-0813">Transport</keyword>
<evidence type="ECO:0000256" key="4">
    <source>
        <dbReference type="ARBA" id="ARBA00022982"/>
    </source>
</evidence>
<evidence type="ECO:0000256" key="3">
    <source>
        <dbReference type="ARBA" id="ARBA00022723"/>
    </source>
</evidence>
<gene>
    <name evidence="8" type="ORF">BBK82_38720</name>
</gene>
<evidence type="ECO:0000256" key="6">
    <source>
        <dbReference type="ARBA" id="ARBA00023014"/>
    </source>
</evidence>
<dbReference type="InterPro" id="IPR051269">
    <property type="entry name" value="Fe-S_cluster_ET"/>
</dbReference>
<evidence type="ECO:0000256" key="1">
    <source>
        <dbReference type="ARBA" id="ARBA00001927"/>
    </source>
</evidence>
<evidence type="ECO:0008006" key="10">
    <source>
        <dbReference type="Google" id="ProtNLM"/>
    </source>
</evidence>
<comment type="cofactor">
    <cofactor evidence="1">
        <name>[3Fe-4S] cluster</name>
        <dbReference type="ChEBI" id="CHEBI:21137"/>
    </cofactor>
</comment>
<evidence type="ECO:0000256" key="5">
    <source>
        <dbReference type="ARBA" id="ARBA00023004"/>
    </source>
</evidence>
<reference evidence="8 9" key="1">
    <citation type="submission" date="2016-07" db="EMBL/GenBank/DDBJ databases">
        <title>Complete genome sequence of the Lentzea guizhouensis DHS C013.</title>
        <authorList>
            <person name="Cao C."/>
        </authorList>
    </citation>
    <scope>NUCLEOTIDE SEQUENCE [LARGE SCALE GENOMIC DNA]</scope>
    <source>
        <strain evidence="8 9">DHS C013</strain>
    </source>
</reference>
<dbReference type="Gene3D" id="3.30.70.20">
    <property type="match status" value="1"/>
</dbReference>
<keyword evidence="3" id="KW-0479">Metal-binding</keyword>
<accession>A0A1B2HTL9</accession>
<keyword evidence="5" id="KW-0408">Iron</keyword>